<feature type="region of interest" description="Disordered" evidence="1">
    <location>
        <begin position="1"/>
        <end position="108"/>
    </location>
</feature>
<feature type="compositionally biased region" description="Polar residues" evidence="1">
    <location>
        <begin position="484"/>
        <end position="499"/>
    </location>
</feature>
<feature type="compositionally biased region" description="Low complexity" evidence="1">
    <location>
        <begin position="244"/>
        <end position="268"/>
    </location>
</feature>
<protein>
    <recommendedName>
        <fullName evidence="5">Maintenance of telomere capping protein 4</fullName>
    </recommendedName>
</protein>
<keyword evidence="2" id="KW-1133">Transmembrane helix</keyword>
<comment type="caution">
    <text evidence="3">The sequence shown here is derived from an EMBL/GenBank/DDBJ whole genome shotgun (WGS) entry which is preliminary data.</text>
</comment>
<feature type="compositionally biased region" description="Polar residues" evidence="1">
    <location>
        <begin position="163"/>
        <end position="173"/>
    </location>
</feature>
<feature type="compositionally biased region" description="Low complexity" evidence="1">
    <location>
        <begin position="65"/>
        <end position="106"/>
    </location>
</feature>
<feature type="compositionally biased region" description="Low complexity" evidence="1">
    <location>
        <begin position="28"/>
        <end position="42"/>
    </location>
</feature>
<feature type="region of interest" description="Disordered" evidence="1">
    <location>
        <begin position="128"/>
        <end position="189"/>
    </location>
</feature>
<organism evidence="3 4">
    <name type="scientific">Pichia californica</name>
    <dbReference type="NCBI Taxonomy" id="460514"/>
    <lineage>
        <taxon>Eukaryota</taxon>
        <taxon>Fungi</taxon>
        <taxon>Dikarya</taxon>
        <taxon>Ascomycota</taxon>
        <taxon>Saccharomycotina</taxon>
        <taxon>Pichiomycetes</taxon>
        <taxon>Pichiales</taxon>
        <taxon>Pichiaceae</taxon>
        <taxon>Pichia</taxon>
    </lineage>
</organism>
<feature type="compositionally biased region" description="Low complexity" evidence="1">
    <location>
        <begin position="227"/>
        <end position="236"/>
    </location>
</feature>
<gene>
    <name evidence="3" type="ORF">C6P40_002360</name>
</gene>
<keyword evidence="2" id="KW-0472">Membrane</keyword>
<proteinExistence type="predicted"/>
<feature type="region of interest" description="Disordered" evidence="1">
    <location>
        <begin position="205"/>
        <end position="277"/>
    </location>
</feature>
<feature type="transmembrane region" description="Helical" evidence="2">
    <location>
        <begin position="1096"/>
        <end position="1115"/>
    </location>
</feature>
<feature type="compositionally biased region" description="Polar residues" evidence="1">
    <location>
        <begin position="44"/>
        <end position="58"/>
    </location>
</feature>
<feature type="compositionally biased region" description="Low complexity" evidence="1">
    <location>
        <begin position="143"/>
        <end position="160"/>
    </location>
</feature>
<accession>A0A9P7BCX1</accession>
<evidence type="ECO:0008006" key="5">
    <source>
        <dbReference type="Google" id="ProtNLM"/>
    </source>
</evidence>
<sequence length="1131" mass="127952">MEIGTKHKSNNSVISGTGASTGRGTGTGVSNSNSNSAASLANIDESNTATNMSTSPLNSIPKPTPRNSSNSNSKNIISRTVTSAMNNNNDNNNGNINNNSNNNNNNLEIPHLKLSNKLRHTSSNYGLSNISTNFDPKSDRLNSGNINSPSSISFSRSPKTSKPRVSSKSSGISVTVDLPTIRPGSGLKKQRNLSRINTLFGDEINRSYSSSSSDESDSDYEGRSRCNSSGSSSDSSSKLDKKNNNNNNNNDNNNGNNNKSIVGSNGKSDNLGDHHNHYHHHIFDETEEDHEEAEAELVVALSKEDVAPDKNTGHHRRDLNEKSGVNFIPYSINPSTNKSKTIDNETESESESENEHENDNEGYLQIDKKKLESDTIQRKNISNPKSEISKNNINGNRLNNDTSELFEKDLDNSKSFKHSMSSSNNAKESNFYLSETTDLLNHRIKLLDDLHLNPASSEALINISKSDDNDNNDNDDYNKRSPSSEDIPQSQTMKPSLSDMSVLTSMSNSKVLKSKKESIDLKKYETLNLNNHPIEMSEALFEKHPTMSMKHYMKILNRAKHAGAYLSTYYGVIEEYQVIRHPNSKNGESIYANVDGIWNPLQIMRNRRVRMHTGEKLKKFTMHGQKVGVGELYNNNGSLSNLATTSSIPLETVITHLENPGLGINSSSDQDCFQYDWKKVKIASRVFSKHEKQRLIWQIGLHEIIGDLVWREGKWNELRNPNGKRWFPKYSIEMHNHRHTGSDGVYHHKISEDPFDDDYGDEHKIHRIHNLLFEDESIVSSNFEKNSNGKKIKKYEEDHSSSSGSAGSSEKKHKRMNLKEVAKIKLRDREKKDKEKDKEREKEKEKEHNDREKNKDHHDDKERSGSIRKKSDNLASRYRFDHYNKKSISAGTPSPAKNVDMVNMPVIKIEKTPNTTSFEDNIFNSTGLNSNSNSASMNSKGERCSSVVSDVNYYDALDEVVEFMHLTRSIDGYIERNKYDMITKECDVYEQLKKNRDKLTSKIEDIEKLENQSMMKHAILLEMVEEVEIKVEKHRAFTGIRANKIEELLGYCDRTNGEVNTSLALKIRNLNERADAISIQSEDKVLFECIYKIAEASIVGLLWMIWIIVELWLWCKWSVKKAVGVVKWVLI</sequence>
<evidence type="ECO:0000256" key="2">
    <source>
        <dbReference type="SAM" id="Phobius"/>
    </source>
</evidence>
<feature type="region of interest" description="Disordered" evidence="1">
    <location>
        <begin position="303"/>
        <end position="400"/>
    </location>
</feature>
<reference evidence="3" key="1">
    <citation type="submission" date="2020-11" db="EMBL/GenBank/DDBJ databases">
        <title>Kefir isolates.</title>
        <authorList>
            <person name="Marcisauskas S."/>
            <person name="Kim Y."/>
            <person name="Blasche S."/>
        </authorList>
    </citation>
    <scope>NUCLEOTIDE SEQUENCE</scope>
    <source>
        <strain evidence="3">Olga-1</strain>
    </source>
</reference>
<dbReference type="Proteomes" id="UP000697127">
    <property type="component" value="Unassembled WGS sequence"/>
</dbReference>
<feature type="compositionally biased region" description="Basic and acidic residues" evidence="1">
    <location>
        <begin position="303"/>
        <end position="312"/>
    </location>
</feature>
<evidence type="ECO:0000313" key="4">
    <source>
        <dbReference type="Proteomes" id="UP000697127"/>
    </source>
</evidence>
<feature type="region of interest" description="Disordered" evidence="1">
    <location>
        <begin position="784"/>
        <end position="878"/>
    </location>
</feature>
<evidence type="ECO:0000313" key="3">
    <source>
        <dbReference type="EMBL" id="KAG0687437.1"/>
    </source>
</evidence>
<evidence type="ECO:0000256" key="1">
    <source>
        <dbReference type="SAM" id="MobiDB-lite"/>
    </source>
</evidence>
<keyword evidence="2" id="KW-0812">Transmembrane</keyword>
<name>A0A9P7BCX1_9ASCO</name>
<feature type="compositionally biased region" description="Basic and acidic residues" evidence="1">
    <location>
        <begin position="366"/>
        <end position="377"/>
    </location>
</feature>
<feature type="compositionally biased region" description="Polar residues" evidence="1">
    <location>
        <begin position="378"/>
        <end position="400"/>
    </location>
</feature>
<dbReference type="AlphaFoldDB" id="A0A9P7BCX1"/>
<keyword evidence="4" id="KW-1185">Reference proteome</keyword>
<feature type="compositionally biased region" description="Basic and acidic residues" evidence="1">
    <location>
        <begin position="817"/>
        <end position="878"/>
    </location>
</feature>
<feature type="region of interest" description="Disordered" evidence="1">
    <location>
        <begin position="462"/>
        <end position="499"/>
    </location>
</feature>
<dbReference type="EMBL" id="PUHW01000262">
    <property type="protein sequence ID" value="KAG0687437.1"/>
    <property type="molecule type" value="Genomic_DNA"/>
</dbReference>